<dbReference type="EMBL" id="QVNQ01000007">
    <property type="protein sequence ID" value="RFS82985.1"/>
    <property type="molecule type" value="Genomic_DNA"/>
</dbReference>
<name>A0A372GC66_9ACTN</name>
<gene>
    <name evidence="3" type="ORF">D0T12_22560</name>
</gene>
<dbReference type="InterPro" id="IPR036380">
    <property type="entry name" value="Isochorismatase-like_sf"/>
</dbReference>
<dbReference type="PIRSF" id="PIRSF001111">
    <property type="entry name" value="Isochorismatase"/>
    <property type="match status" value="1"/>
</dbReference>
<dbReference type="InterPro" id="IPR016291">
    <property type="entry name" value="Isochorismatase"/>
</dbReference>
<evidence type="ECO:0000256" key="1">
    <source>
        <dbReference type="ARBA" id="ARBA00022801"/>
    </source>
</evidence>
<evidence type="ECO:0000259" key="2">
    <source>
        <dbReference type="Pfam" id="PF00857"/>
    </source>
</evidence>
<dbReference type="Pfam" id="PF00857">
    <property type="entry name" value="Isochorismatase"/>
    <property type="match status" value="1"/>
</dbReference>
<dbReference type="InterPro" id="IPR050272">
    <property type="entry name" value="Isochorismatase-like_hydrls"/>
</dbReference>
<dbReference type="AlphaFoldDB" id="A0A372GC66"/>
<dbReference type="PRINTS" id="PR01398">
    <property type="entry name" value="ISCHRISMTASE"/>
</dbReference>
<evidence type="ECO:0000313" key="3">
    <source>
        <dbReference type="EMBL" id="RFS82985.1"/>
    </source>
</evidence>
<sequence length="221" mass="24343">MGLPGITPYPMPDTLPANRVDWTPDPERAVLLVHDMQNYFVDAYRRDASPIPELVANILALRSRCAALGIPVVYTAQPGAQTLAQRGLLQDFWGDGVPGDPPAARIIDPLRPADSDIQLTKWRYSAFQRTSLARILTELDRDQLVVTGVYAHIGCLMTACEAFMRDIETFFAADATADFSADHHAMAITYAAERCAVVLNTSDLLTALSRDRASRPREQVS</sequence>
<keyword evidence="1" id="KW-0378">Hydrolase</keyword>
<dbReference type="GO" id="GO:0008908">
    <property type="term" value="F:isochorismatase activity"/>
    <property type="evidence" value="ECO:0007669"/>
    <property type="project" value="InterPro"/>
</dbReference>
<organism evidence="3 4">
    <name type="scientific">Actinomadura spongiicola</name>
    <dbReference type="NCBI Taxonomy" id="2303421"/>
    <lineage>
        <taxon>Bacteria</taxon>
        <taxon>Bacillati</taxon>
        <taxon>Actinomycetota</taxon>
        <taxon>Actinomycetes</taxon>
        <taxon>Streptosporangiales</taxon>
        <taxon>Thermomonosporaceae</taxon>
        <taxon>Actinomadura</taxon>
    </lineage>
</organism>
<protein>
    <submittedName>
        <fullName evidence="3">Isochorismatase family protein</fullName>
    </submittedName>
</protein>
<evidence type="ECO:0000313" key="4">
    <source>
        <dbReference type="Proteomes" id="UP000262882"/>
    </source>
</evidence>
<feature type="domain" description="Isochorismatase-like" evidence="2">
    <location>
        <begin position="30"/>
        <end position="202"/>
    </location>
</feature>
<dbReference type="SUPFAM" id="SSF52499">
    <property type="entry name" value="Isochorismatase-like hydrolases"/>
    <property type="match status" value="1"/>
</dbReference>
<accession>A0A372GC66</accession>
<dbReference type="RefSeq" id="WP_117401681.1">
    <property type="nucleotide sequence ID" value="NZ_QVNQ01000007.1"/>
</dbReference>
<proteinExistence type="predicted"/>
<dbReference type="Gene3D" id="3.40.50.850">
    <property type="entry name" value="Isochorismatase-like"/>
    <property type="match status" value="1"/>
</dbReference>
<reference evidence="3 4" key="1">
    <citation type="submission" date="2018-08" db="EMBL/GenBank/DDBJ databases">
        <title>Actinomadura spongicola sp. nov., isolated from marine sponge Leucetta chagosensis.</title>
        <authorList>
            <person name="Li L."/>
            <person name="Lin H.W."/>
        </authorList>
    </citation>
    <scope>NUCLEOTIDE SEQUENCE [LARGE SCALE GENOMIC DNA]</scope>
    <source>
        <strain evidence="3 4">LHW52907</strain>
    </source>
</reference>
<dbReference type="OrthoDB" id="5794853at2"/>
<dbReference type="PANTHER" id="PTHR43540:SF3">
    <property type="entry name" value="ENTEROBACTIN SYNTHASE COMPONENT B"/>
    <property type="match status" value="1"/>
</dbReference>
<dbReference type="Proteomes" id="UP000262882">
    <property type="component" value="Unassembled WGS sequence"/>
</dbReference>
<dbReference type="InterPro" id="IPR000868">
    <property type="entry name" value="Isochorismatase-like_dom"/>
</dbReference>
<comment type="caution">
    <text evidence="3">The sequence shown here is derived from an EMBL/GenBank/DDBJ whole genome shotgun (WGS) entry which is preliminary data.</text>
</comment>
<dbReference type="PANTHER" id="PTHR43540">
    <property type="entry name" value="PEROXYUREIDOACRYLATE/UREIDOACRYLATE AMIDOHYDROLASE-RELATED"/>
    <property type="match status" value="1"/>
</dbReference>
<keyword evidence="4" id="KW-1185">Reference proteome</keyword>